<evidence type="ECO:0000256" key="4">
    <source>
        <dbReference type="SAM" id="Phobius"/>
    </source>
</evidence>
<name>A0ABP8TH21_9ACTN</name>
<dbReference type="Pfam" id="PF13490">
    <property type="entry name" value="zf-HC2"/>
    <property type="match status" value="1"/>
</dbReference>
<dbReference type="RefSeq" id="WP_345354081.1">
    <property type="nucleotide sequence ID" value="NZ_BAABHJ010000008.1"/>
</dbReference>
<dbReference type="InterPro" id="IPR041916">
    <property type="entry name" value="Anti_sigma_zinc_sf"/>
</dbReference>
<feature type="transmembrane region" description="Helical" evidence="4">
    <location>
        <begin position="125"/>
        <end position="147"/>
    </location>
</feature>
<feature type="compositionally biased region" description="Basic and acidic residues" evidence="3">
    <location>
        <begin position="96"/>
        <end position="110"/>
    </location>
</feature>
<keyword evidence="4" id="KW-0472">Membrane</keyword>
<accession>A0ABP8TH21</accession>
<dbReference type="Gene3D" id="1.10.10.1320">
    <property type="entry name" value="Anti-sigma factor, zinc-finger domain"/>
    <property type="match status" value="1"/>
</dbReference>
<evidence type="ECO:0000256" key="2">
    <source>
        <dbReference type="ARBA" id="ARBA00023163"/>
    </source>
</evidence>
<gene>
    <name evidence="6" type="ORF">GCM10023195_31440</name>
</gene>
<evidence type="ECO:0000259" key="5">
    <source>
        <dbReference type="Pfam" id="PF13490"/>
    </source>
</evidence>
<keyword evidence="7" id="KW-1185">Reference proteome</keyword>
<evidence type="ECO:0000256" key="3">
    <source>
        <dbReference type="SAM" id="MobiDB-lite"/>
    </source>
</evidence>
<feature type="region of interest" description="Disordered" evidence="3">
    <location>
        <begin position="69"/>
        <end position="117"/>
    </location>
</feature>
<evidence type="ECO:0000313" key="7">
    <source>
        <dbReference type="Proteomes" id="UP001500212"/>
    </source>
</evidence>
<protein>
    <recommendedName>
        <fullName evidence="5">Putative zinc-finger domain-containing protein</fullName>
    </recommendedName>
</protein>
<evidence type="ECO:0000313" key="6">
    <source>
        <dbReference type="EMBL" id="GAA4608100.1"/>
    </source>
</evidence>
<dbReference type="EMBL" id="BAABHJ010000008">
    <property type="protein sequence ID" value="GAA4608100.1"/>
    <property type="molecule type" value="Genomic_DNA"/>
</dbReference>
<organism evidence="6 7">
    <name type="scientific">Actinoallomurus liliacearum</name>
    <dbReference type="NCBI Taxonomy" id="1080073"/>
    <lineage>
        <taxon>Bacteria</taxon>
        <taxon>Bacillati</taxon>
        <taxon>Actinomycetota</taxon>
        <taxon>Actinomycetes</taxon>
        <taxon>Streptosporangiales</taxon>
        <taxon>Thermomonosporaceae</taxon>
        <taxon>Actinoallomurus</taxon>
    </lineage>
</organism>
<keyword evidence="1" id="KW-0805">Transcription regulation</keyword>
<comment type="caution">
    <text evidence="6">The sequence shown here is derived from an EMBL/GenBank/DDBJ whole genome shotgun (WGS) entry which is preliminary data.</text>
</comment>
<dbReference type="InterPro" id="IPR027383">
    <property type="entry name" value="Znf_put"/>
</dbReference>
<proteinExistence type="predicted"/>
<feature type="region of interest" description="Disordered" evidence="3">
    <location>
        <begin position="168"/>
        <end position="188"/>
    </location>
</feature>
<keyword evidence="4" id="KW-0812">Transmembrane</keyword>
<reference evidence="7" key="1">
    <citation type="journal article" date="2019" name="Int. J. Syst. Evol. Microbiol.">
        <title>The Global Catalogue of Microorganisms (GCM) 10K type strain sequencing project: providing services to taxonomists for standard genome sequencing and annotation.</title>
        <authorList>
            <consortium name="The Broad Institute Genomics Platform"/>
            <consortium name="The Broad Institute Genome Sequencing Center for Infectious Disease"/>
            <person name="Wu L."/>
            <person name="Ma J."/>
        </authorList>
    </citation>
    <scope>NUCLEOTIDE SEQUENCE [LARGE SCALE GENOMIC DNA]</scope>
    <source>
        <strain evidence="7">JCM 17938</strain>
    </source>
</reference>
<evidence type="ECO:0000256" key="1">
    <source>
        <dbReference type="ARBA" id="ARBA00023015"/>
    </source>
</evidence>
<keyword evidence="4" id="KW-1133">Transmembrane helix</keyword>
<keyword evidence="2" id="KW-0804">Transcription</keyword>
<feature type="domain" description="Putative zinc-finger" evidence="5">
    <location>
        <begin position="8"/>
        <end position="37"/>
    </location>
</feature>
<dbReference type="Proteomes" id="UP001500212">
    <property type="component" value="Unassembled WGS sequence"/>
</dbReference>
<sequence length="188" mass="19939">MSGHHLGERLTALIDGELGHHEREKAHRHLAACAECRAEAEALRSLKKRLRALNDTMPSEALLRRLEAMGEPGDPLPPPVPRLPGQARSPAVARPGDVRPVRTRPSDNRPGRAAAMRRRLPRGRYLVAGAAALAVLGVGSAAFAAGADPGSLPRVTPSVEQFAVEHALTSGDVPLTDPRPEVTAGDQP</sequence>